<dbReference type="RefSeq" id="WP_264486008.1">
    <property type="nucleotide sequence ID" value="NZ_JAPDDT010000002.1"/>
</dbReference>
<evidence type="ECO:0000313" key="1">
    <source>
        <dbReference type="EMBL" id="MCW1921898.1"/>
    </source>
</evidence>
<evidence type="ECO:0000313" key="2">
    <source>
        <dbReference type="Proteomes" id="UP001320876"/>
    </source>
</evidence>
<proteinExistence type="predicted"/>
<sequence>MMMKWQADAELRRLVDGMLGGTLSRAEVARLEERMEADPRAMEFYLSLAGQEALLAEVCSEKADTLVELPRRKPVRWPLWLSAAAVLVAAAGLAVHSMNKAADPAKTLAAGGAEARLTNEVGVVWKDKTYTAGEKLGSGSVVAFSSGLAELTHRSGTRLLIEGPAMYEVTGPNAGRLKHGKLVAEVPPGAEGYVVEYADGKVVDLGTEFALDAPEDDGPAEVGVFRGEVRIEQGGDTSGQAAPLYTGHAVRTASASTTGLRSIPFDQERFIRRIPTRELPWFYRGGESAIEWDISHLVWSAGEYLGVVKWMNGPEALNLRKMELLLDGQVVGSDEHPCSVGHLTSTVGNVYRLKVAEGAWKRGHWTLRAWPVQATEGGHSEGILMFENGVALDAGPDDFTGPWDYVHDGHRYRRLFHADGSCSLWVDDTPSDYFQDASWEVRGGILRVNFPASSVPEEHLLRDRESLLFINQPYRNARRGK</sequence>
<organism evidence="1 2">
    <name type="scientific">Luteolibacter arcticus</name>
    <dbReference type="NCBI Taxonomy" id="1581411"/>
    <lineage>
        <taxon>Bacteria</taxon>
        <taxon>Pseudomonadati</taxon>
        <taxon>Verrucomicrobiota</taxon>
        <taxon>Verrucomicrobiia</taxon>
        <taxon>Verrucomicrobiales</taxon>
        <taxon>Verrucomicrobiaceae</taxon>
        <taxon>Luteolibacter</taxon>
    </lineage>
</organism>
<dbReference type="InterPro" id="IPR012373">
    <property type="entry name" value="Ferrdict_sens_TM"/>
</dbReference>
<comment type="caution">
    <text evidence="1">The sequence shown here is derived from an EMBL/GenBank/DDBJ whole genome shotgun (WGS) entry which is preliminary data.</text>
</comment>
<name>A0ABT3GEN0_9BACT</name>
<dbReference type="Proteomes" id="UP001320876">
    <property type="component" value="Unassembled WGS sequence"/>
</dbReference>
<evidence type="ECO:0008006" key="3">
    <source>
        <dbReference type="Google" id="ProtNLM"/>
    </source>
</evidence>
<protein>
    <recommendedName>
        <fullName evidence="3">FecR protein domain-containing protein</fullName>
    </recommendedName>
</protein>
<dbReference type="EMBL" id="JAPDDT010000002">
    <property type="protein sequence ID" value="MCW1921898.1"/>
    <property type="molecule type" value="Genomic_DNA"/>
</dbReference>
<accession>A0ABT3GEN0</accession>
<dbReference type="PANTHER" id="PTHR30273">
    <property type="entry name" value="PERIPLASMIC SIGNAL SENSOR AND SIGMA FACTOR ACTIVATOR FECR-RELATED"/>
    <property type="match status" value="1"/>
</dbReference>
<keyword evidence="2" id="KW-1185">Reference proteome</keyword>
<dbReference type="PANTHER" id="PTHR30273:SF2">
    <property type="entry name" value="PROTEIN FECR"/>
    <property type="match status" value="1"/>
</dbReference>
<gene>
    <name evidence="1" type="ORF">OKA05_05000</name>
</gene>
<dbReference type="Gene3D" id="2.60.120.1440">
    <property type="match status" value="1"/>
</dbReference>
<reference evidence="1 2" key="1">
    <citation type="submission" date="2022-10" db="EMBL/GenBank/DDBJ databases">
        <title>Luteolibacter arcticus strain CCTCC AB 2014275, whole genome shotgun sequencing project.</title>
        <authorList>
            <person name="Zhao G."/>
            <person name="Shen L."/>
        </authorList>
    </citation>
    <scope>NUCLEOTIDE SEQUENCE [LARGE SCALE GENOMIC DNA]</scope>
    <source>
        <strain evidence="1 2">CCTCC AB 2014275</strain>
    </source>
</reference>